<keyword evidence="3" id="KW-1185">Reference proteome</keyword>
<evidence type="ECO:0000313" key="2">
    <source>
        <dbReference type="EnsemblPlants" id="Bo1g098260.1"/>
    </source>
</evidence>
<evidence type="ECO:0000256" key="1">
    <source>
        <dbReference type="SAM" id="MobiDB-lite"/>
    </source>
</evidence>
<proteinExistence type="predicted"/>
<organism evidence="2 3">
    <name type="scientific">Brassica oleracea var. oleracea</name>
    <dbReference type="NCBI Taxonomy" id="109376"/>
    <lineage>
        <taxon>Eukaryota</taxon>
        <taxon>Viridiplantae</taxon>
        <taxon>Streptophyta</taxon>
        <taxon>Embryophyta</taxon>
        <taxon>Tracheophyta</taxon>
        <taxon>Spermatophyta</taxon>
        <taxon>Magnoliopsida</taxon>
        <taxon>eudicotyledons</taxon>
        <taxon>Gunneridae</taxon>
        <taxon>Pentapetalae</taxon>
        <taxon>rosids</taxon>
        <taxon>malvids</taxon>
        <taxon>Brassicales</taxon>
        <taxon>Brassicaceae</taxon>
        <taxon>Brassiceae</taxon>
        <taxon>Brassica</taxon>
    </lineage>
</organism>
<dbReference type="AlphaFoldDB" id="A0A0D3AAR1"/>
<protein>
    <submittedName>
        <fullName evidence="2">Uncharacterized protein</fullName>
    </submittedName>
</protein>
<accession>A0A0D3AAR1</accession>
<name>A0A0D3AAR1_BRAOL</name>
<dbReference type="Proteomes" id="UP000032141">
    <property type="component" value="Chromosome C1"/>
</dbReference>
<dbReference type="HOGENOM" id="CLU_2888844_0_0_1"/>
<dbReference type="Gramene" id="Bo1g098260.1">
    <property type="protein sequence ID" value="Bo1g098260.1"/>
    <property type="gene ID" value="Bo1g098260"/>
</dbReference>
<reference evidence="2" key="2">
    <citation type="submission" date="2015-03" db="UniProtKB">
        <authorList>
            <consortium name="EnsemblPlants"/>
        </authorList>
    </citation>
    <scope>IDENTIFICATION</scope>
</reference>
<evidence type="ECO:0000313" key="3">
    <source>
        <dbReference type="Proteomes" id="UP000032141"/>
    </source>
</evidence>
<reference evidence="2 3" key="1">
    <citation type="journal article" date="2014" name="Genome Biol.">
        <title>Transcriptome and methylome profiling reveals relics of genome dominance in the mesopolyploid Brassica oleracea.</title>
        <authorList>
            <person name="Parkin I.A."/>
            <person name="Koh C."/>
            <person name="Tang H."/>
            <person name="Robinson S.J."/>
            <person name="Kagale S."/>
            <person name="Clarke W.E."/>
            <person name="Town C.D."/>
            <person name="Nixon J."/>
            <person name="Krishnakumar V."/>
            <person name="Bidwell S.L."/>
            <person name="Denoeud F."/>
            <person name="Belcram H."/>
            <person name="Links M.G."/>
            <person name="Just J."/>
            <person name="Clarke C."/>
            <person name="Bender T."/>
            <person name="Huebert T."/>
            <person name="Mason A.S."/>
            <person name="Pires J.C."/>
            <person name="Barker G."/>
            <person name="Moore J."/>
            <person name="Walley P.G."/>
            <person name="Manoli S."/>
            <person name="Batley J."/>
            <person name="Edwards D."/>
            <person name="Nelson M.N."/>
            <person name="Wang X."/>
            <person name="Paterson A.H."/>
            <person name="King G."/>
            <person name="Bancroft I."/>
            <person name="Chalhoub B."/>
            <person name="Sharpe A.G."/>
        </authorList>
    </citation>
    <scope>NUCLEOTIDE SEQUENCE</scope>
    <source>
        <strain evidence="2 3">cv. TO1000</strain>
    </source>
</reference>
<sequence>MTLFGSRFSGTEGGEEKEYGFCVCCGAEVLGGGKNEKGNGGRRMGVSGVERDGQIGVSGGDLG</sequence>
<feature type="region of interest" description="Disordered" evidence="1">
    <location>
        <begin position="36"/>
        <end position="63"/>
    </location>
</feature>
<dbReference type="EnsemblPlants" id="Bo1g098260.1">
    <property type="protein sequence ID" value="Bo1g098260.1"/>
    <property type="gene ID" value="Bo1g098260"/>
</dbReference>